<comment type="caution">
    <text evidence="2">The sequence shown here is derived from an EMBL/GenBank/DDBJ whole genome shotgun (WGS) entry which is preliminary data.</text>
</comment>
<dbReference type="OrthoDB" id="9807890at2"/>
<dbReference type="GO" id="GO:0005737">
    <property type="term" value="C:cytoplasm"/>
    <property type="evidence" value="ECO:0007669"/>
    <property type="project" value="TreeGrafter"/>
</dbReference>
<keyword evidence="3" id="KW-1185">Reference proteome</keyword>
<dbReference type="GO" id="GO:0008803">
    <property type="term" value="F:bis(5'-nucleosyl)-tetraphosphatase (symmetrical) activity"/>
    <property type="evidence" value="ECO:0007669"/>
    <property type="project" value="TreeGrafter"/>
</dbReference>
<proteinExistence type="predicted"/>
<dbReference type="GO" id="GO:0110154">
    <property type="term" value="P:RNA decapping"/>
    <property type="evidence" value="ECO:0007669"/>
    <property type="project" value="TreeGrafter"/>
</dbReference>
<feature type="domain" description="Calcineurin-like phosphoesterase" evidence="1">
    <location>
        <begin position="3"/>
        <end position="204"/>
    </location>
</feature>
<dbReference type="AlphaFoldDB" id="A0A4S3MED3"/>
<evidence type="ECO:0000259" key="1">
    <source>
        <dbReference type="Pfam" id="PF00149"/>
    </source>
</evidence>
<dbReference type="PANTHER" id="PTHR42850:SF4">
    <property type="entry name" value="ZINC-DEPENDENT ENDOPOLYPHOSPHATASE"/>
    <property type="match status" value="1"/>
</dbReference>
<dbReference type="Gene3D" id="3.60.21.10">
    <property type="match status" value="1"/>
</dbReference>
<reference evidence="2 3" key="1">
    <citation type="submission" date="2019-04" db="EMBL/GenBank/DDBJ databases">
        <title>Draft genome sequence of Youngimonas vesicularis.</title>
        <authorList>
            <person name="Hameed A."/>
        </authorList>
    </citation>
    <scope>NUCLEOTIDE SEQUENCE [LARGE SCALE GENOMIC DNA]</scope>
    <source>
        <strain evidence="2 3">CC-AMW-E</strain>
    </source>
</reference>
<dbReference type="SUPFAM" id="SSF56300">
    <property type="entry name" value="Metallo-dependent phosphatases"/>
    <property type="match status" value="1"/>
</dbReference>
<dbReference type="CDD" id="cd00144">
    <property type="entry name" value="MPP_PPP_family"/>
    <property type="match status" value="1"/>
</dbReference>
<dbReference type="Proteomes" id="UP000306113">
    <property type="component" value="Unassembled WGS sequence"/>
</dbReference>
<dbReference type="InterPro" id="IPR004843">
    <property type="entry name" value="Calcineurin-like_PHP"/>
</dbReference>
<dbReference type="EMBL" id="SSMD01000001">
    <property type="protein sequence ID" value="THD76646.1"/>
    <property type="molecule type" value="Genomic_DNA"/>
</dbReference>
<name>A0A4S3MED3_9RHOB</name>
<dbReference type="RefSeq" id="WP_136337590.1">
    <property type="nucleotide sequence ID" value="NZ_SSMD01000001.1"/>
</dbReference>
<evidence type="ECO:0000313" key="3">
    <source>
        <dbReference type="Proteomes" id="UP000306113"/>
    </source>
</evidence>
<evidence type="ECO:0000313" key="2">
    <source>
        <dbReference type="EMBL" id="THD76646.1"/>
    </source>
</evidence>
<organism evidence="2 3">
    <name type="scientific">Thalassobius vesicularis</name>
    <dbReference type="NCBI Taxonomy" id="1294297"/>
    <lineage>
        <taxon>Bacteria</taxon>
        <taxon>Pseudomonadati</taxon>
        <taxon>Pseudomonadota</taxon>
        <taxon>Alphaproteobacteria</taxon>
        <taxon>Rhodobacterales</taxon>
        <taxon>Roseobacteraceae</taxon>
        <taxon>Thalassovita</taxon>
    </lineage>
</organism>
<sequence length="242" mass="26281">MTPIYAVGDIHGQLEMLETALSRIEADGGPDAKIVFVGDLVDRGAGSRQVIERLMQGQAEGRDWTVLSGNHDDLFVGFLERGADHDPRILSGVPWSGPRIGGKATLASYGMQDLDRPIEALLEEARQVVPPAHLAFLKGLPLHHEAGALLFVHAGIRPGVALKDQTRDDQMWIRGDFLNDTRAHPWLVVHGHTAVEAPEHHGNRVNLDSGAGYGRPITAAVFEGREVWTLEAKGRATLLANP</sequence>
<protein>
    <submittedName>
        <fullName evidence="2">Serine/threonine protein phosphatase</fullName>
    </submittedName>
</protein>
<dbReference type="GO" id="GO:0016791">
    <property type="term" value="F:phosphatase activity"/>
    <property type="evidence" value="ECO:0007669"/>
    <property type="project" value="TreeGrafter"/>
</dbReference>
<accession>A0A4S3MED3</accession>
<dbReference type="InterPro" id="IPR029052">
    <property type="entry name" value="Metallo-depent_PP-like"/>
</dbReference>
<dbReference type="PANTHER" id="PTHR42850">
    <property type="entry name" value="METALLOPHOSPHOESTERASE"/>
    <property type="match status" value="1"/>
</dbReference>
<gene>
    <name evidence="2" type="ORF">E7681_02055</name>
</gene>
<dbReference type="Pfam" id="PF00149">
    <property type="entry name" value="Metallophos"/>
    <property type="match status" value="1"/>
</dbReference>
<dbReference type="InterPro" id="IPR050126">
    <property type="entry name" value="Ap4A_hydrolase"/>
</dbReference>